<dbReference type="PROSITE" id="PS00444">
    <property type="entry name" value="POLYPRENYL_SYNTHASE_2"/>
    <property type="match status" value="1"/>
</dbReference>
<dbReference type="GO" id="GO:0016114">
    <property type="term" value="P:terpenoid biosynthetic process"/>
    <property type="evidence" value="ECO:0007669"/>
    <property type="project" value="UniProtKB-ARBA"/>
</dbReference>
<evidence type="ECO:0000256" key="7">
    <source>
        <dbReference type="RuleBase" id="RU004466"/>
    </source>
</evidence>
<accession>A0A2N7PK74</accession>
<evidence type="ECO:0000256" key="1">
    <source>
        <dbReference type="ARBA" id="ARBA00001946"/>
    </source>
</evidence>
<evidence type="ECO:0000313" key="9">
    <source>
        <dbReference type="Proteomes" id="UP000235731"/>
    </source>
</evidence>
<evidence type="ECO:0000313" key="8">
    <source>
        <dbReference type="EMBL" id="PMP63360.1"/>
    </source>
</evidence>
<dbReference type="GO" id="GO:0005737">
    <property type="term" value="C:cytoplasm"/>
    <property type="evidence" value="ECO:0007669"/>
    <property type="project" value="UniProtKB-ARBA"/>
</dbReference>
<proteinExistence type="inferred from homology"/>
<evidence type="ECO:0000256" key="4">
    <source>
        <dbReference type="ARBA" id="ARBA00022723"/>
    </source>
</evidence>
<dbReference type="InterPro" id="IPR008949">
    <property type="entry name" value="Isoprenoid_synthase_dom_sf"/>
</dbReference>
<dbReference type="EMBL" id="PNIE01000038">
    <property type="protein sequence ID" value="PMP63360.1"/>
    <property type="molecule type" value="Genomic_DNA"/>
</dbReference>
<dbReference type="SFLD" id="SFLDS00005">
    <property type="entry name" value="Isoprenoid_Synthase_Type_I"/>
    <property type="match status" value="1"/>
</dbReference>
<dbReference type="GO" id="GO:0046872">
    <property type="term" value="F:metal ion binding"/>
    <property type="evidence" value="ECO:0007669"/>
    <property type="project" value="UniProtKB-KW"/>
</dbReference>
<evidence type="ECO:0000256" key="6">
    <source>
        <dbReference type="ARBA" id="ARBA00023229"/>
    </source>
</evidence>
<keyword evidence="5" id="KW-0460">Magnesium</keyword>
<dbReference type="Gene3D" id="1.10.600.10">
    <property type="entry name" value="Farnesyl Diphosphate Synthase"/>
    <property type="match status" value="1"/>
</dbReference>
<keyword evidence="4" id="KW-0479">Metal-binding</keyword>
<gene>
    <name evidence="8" type="ORF">C0197_02775</name>
</gene>
<dbReference type="CDD" id="cd00685">
    <property type="entry name" value="Trans_IPPS_HT"/>
    <property type="match status" value="1"/>
</dbReference>
<evidence type="ECO:0000256" key="5">
    <source>
        <dbReference type="ARBA" id="ARBA00022842"/>
    </source>
</evidence>
<keyword evidence="6" id="KW-0414">Isoprene biosynthesis</keyword>
<dbReference type="AlphaFoldDB" id="A0A2N7PK74"/>
<dbReference type="NCBIfam" id="NF045485">
    <property type="entry name" value="FPPsyn"/>
    <property type="match status" value="1"/>
</dbReference>
<dbReference type="Pfam" id="PF00348">
    <property type="entry name" value="polyprenyl_synt"/>
    <property type="match status" value="1"/>
</dbReference>
<comment type="similarity">
    <text evidence="2 7">Belongs to the FPP/GGPP synthase family.</text>
</comment>
<dbReference type="InterPro" id="IPR000092">
    <property type="entry name" value="Polyprenyl_synt"/>
</dbReference>
<comment type="caution">
    <text evidence="8">The sequence shown here is derived from an EMBL/GenBank/DDBJ whole genome shotgun (WGS) entry which is preliminary data.</text>
</comment>
<dbReference type="PANTHER" id="PTHR43281">
    <property type="entry name" value="FARNESYL DIPHOSPHATE SYNTHASE"/>
    <property type="match status" value="1"/>
</dbReference>
<name>A0A2N7PK74_9BACT</name>
<dbReference type="PROSITE" id="PS00723">
    <property type="entry name" value="POLYPRENYL_SYNTHASE_1"/>
    <property type="match status" value="1"/>
</dbReference>
<dbReference type="SFLD" id="SFLDG01017">
    <property type="entry name" value="Polyprenyl_Transferase_Like"/>
    <property type="match status" value="1"/>
</dbReference>
<comment type="cofactor">
    <cofactor evidence="1">
        <name>Mg(2+)</name>
        <dbReference type="ChEBI" id="CHEBI:18420"/>
    </cofactor>
</comment>
<protein>
    <submittedName>
        <fullName evidence="8">Polyprenyl synthetase</fullName>
    </submittedName>
</protein>
<keyword evidence="3 7" id="KW-0808">Transferase</keyword>
<dbReference type="InterPro" id="IPR033749">
    <property type="entry name" value="Polyprenyl_synt_CS"/>
</dbReference>
<reference evidence="8 9" key="1">
    <citation type="submission" date="2018-01" db="EMBL/GenBank/DDBJ databases">
        <title>Metagenomic assembled genomes from two thermal pools in the Uzon Caldera, Kamchatka, Russia.</title>
        <authorList>
            <person name="Wilkins L."/>
            <person name="Ettinger C."/>
        </authorList>
    </citation>
    <scope>NUCLEOTIDE SEQUENCE [LARGE SCALE GENOMIC DNA]</scope>
    <source>
        <strain evidence="8">ZAV-15</strain>
    </source>
</reference>
<dbReference type="GO" id="GO:0004659">
    <property type="term" value="F:prenyltransferase activity"/>
    <property type="evidence" value="ECO:0007669"/>
    <property type="project" value="InterPro"/>
</dbReference>
<dbReference type="Proteomes" id="UP000235731">
    <property type="component" value="Unassembled WGS sequence"/>
</dbReference>
<organism evidence="8 9">
    <name type="scientific">Caldimicrobium thiodismutans</name>
    <dbReference type="NCBI Taxonomy" id="1653476"/>
    <lineage>
        <taxon>Bacteria</taxon>
        <taxon>Pseudomonadati</taxon>
        <taxon>Thermodesulfobacteriota</taxon>
        <taxon>Thermodesulfobacteria</taxon>
        <taxon>Thermodesulfobacteriales</taxon>
        <taxon>Thermodesulfobacteriaceae</taxon>
        <taxon>Caldimicrobium</taxon>
    </lineage>
</organism>
<dbReference type="FunFam" id="1.10.600.10:FF:000001">
    <property type="entry name" value="Geranylgeranyl diphosphate synthase"/>
    <property type="match status" value="1"/>
</dbReference>
<dbReference type="PANTHER" id="PTHR43281:SF1">
    <property type="entry name" value="FARNESYL DIPHOSPHATE SYNTHASE"/>
    <property type="match status" value="1"/>
</dbReference>
<sequence length="300" mass="33288">MANLQDLKAYLEEKKNKIDETLKKILPISKGYGRRVIEAAHYSLFNGGKRLRPILCLMGYELSGENSDEILIFAAGLECIHTYSLIHDDLPCMDDDDFRRGKPSCHKAFDEATAILAGDGLQALAYECFTHKELLKKVNPVNLLKAINLISKASGFKGMVGGQMEDLLAEGKKGSARRLKWIHEHKTMALIEASLVSGAILADLNKSEIKTLSKFGQNLGLLFQITDDLLDILGDENLLGKPLRSDLKKKKLTYPALFGVEKARSLAEDLAKTSLETLTTFGERAALLKELIIFILNRVN</sequence>
<dbReference type="SUPFAM" id="SSF48576">
    <property type="entry name" value="Terpenoid synthases"/>
    <property type="match status" value="1"/>
</dbReference>
<dbReference type="InterPro" id="IPR053378">
    <property type="entry name" value="Prenyl_diphosphate_synthase"/>
</dbReference>
<evidence type="ECO:0000256" key="2">
    <source>
        <dbReference type="ARBA" id="ARBA00006706"/>
    </source>
</evidence>
<evidence type="ECO:0000256" key="3">
    <source>
        <dbReference type="ARBA" id="ARBA00022679"/>
    </source>
</evidence>